<reference evidence="1 3" key="1">
    <citation type="submission" date="2015-12" db="EMBL/GenBank/DDBJ databases">
        <title>Amycolatopsis regifaucium genome sequencing and assembly.</title>
        <authorList>
            <person name="Mayilraj S."/>
        </authorList>
    </citation>
    <scope>NUCLEOTIDE SEQUENCE [LARGE SCALE GENOMIC DNA]</scope>
    <source>
        <strain evidence="1 3">GY080</strain>
    </source>
</reference>
<keyword evidence="4" id="KW-1185">Reference proteome</keyword>
<dbReference type="InterPro" id="IPR021527">
    <property type="entry name" value="DUF2795"/>
</dbReference>
<dbReference type="AlphaFoldDB" id="A0A154MPI9"/>
<name>A0A154MPI9_9PSEU</name>
<proteinExistence type="predicted"/>
<comment type="caution">
    <text evidence="1">The sequence shown here is derived from an EMBL/GenBank/DDBJ whole genome shotgun (WGS) entry which is preliminary data.</text>
</comment>
<evidence type="ECO:0000313" key="1">
    <source>
        <dbReference type="EMBL" id="KZB86214.1"/>
    </source>
</evidence>
<dbReference type="Proteomes" id="UP000186883">
    <property type="component" value="Unassembled WGS sequence"/>
</dbReference>
<dbReference type="EMBL" id="LOBU02000019">
    <property type="protein sequence ID" value="OKA05104.1"/>
    <property type="molecule type" value="Genomic_DNA"/>
</dbReference>
<organism evidence="1 3">
    <name type="scientific">Amycolatopsis regifaucium</name>
    <dbReference type="NCBI Taxonomy" id="546365"/>
    <lineage>
        <taxon>Bacteria</taxon>
        <taxon>Bacillati</taxon>
        <taxon>Actinomycetota</taxon>
        <taxon>Actinomycetes</taxon>
        <taxon>Pseudonocardiales</taxon>
        <taxon>Pseudonocardiaceae</taxon>
        <taxon>Amycolatopsis</taxon>
    </lineage>
</organism>
<reference evidence="2 4" key="2">
    <citation type="submission" date="2016-11" db="EMBL/GenBank/DDBJ databases">
        <title>Genome sequencing of Amycolatopsis regifaucium.</title>
        <authorList>
            <person name="Mayilraj S."/>
            <person name="Kaur N."/>
        </authorList>
    </citation>
    <scope>NUCLEOTIDE SEQUENCE [LARGE SCALE GENOMIC DNA]</scope>
    <source>
        <strain evidence="2 4">GY080</strain>
    </source>
</reference>
<evidence type="ECO:0000313" key="4">
    <source>
        <dbReference type="Proteomes" id="UP000186883"/>
    </source>
</evidence>
<dbReference type="OrthoDB" id="3631172at2"/>
<accession>A0A154MPI9</accession>
<evidence type="ECO:0008006" key="5">
    <source>
        <dbReference type="Google" id="ProtNLM"/>
    </source>
</evidence>
<sequence>MPGTDPRPYLTAAKYPCGRDELLRAAAAAGAGDDVLGPLGTLPATDYADGDGVWEAVCECDGASIHDTAKEAP</sequence>
<gene>
    <name evidence="2" type="ORF">ATP06_0229110</name>
    <name evidence="1" type="ORF">AVL48_29010</name>
</gene>
<evidence type="ECO:0000313" key="2">
    <source>
        <dbReference type="EMBL" id="OKA05104.1"/>
    </source>
</evidence>
<protein>
    <recommendedName>
        <fullName evidence="5">DUF2795 domain-containing protein</fullName>
    </recommendedName>
</protein>
<dbReference type="EMBL" id="LQCI01000009">
    <property type="protein sequence ID" value="KZB86214.1"/>
    <property type="molecule type" value="Genomic_DNA"/>
</dbReference>
<dbReference type="RefSeq" id="WP_061982430.1">
    <property type="nucleotide sequence ID" value="NZ_FOPQ01000006.1"/>
</dbReference>
<evidence type="ECO:0000313" key="3">
    <source>
        <dbReference type="Proteomes" id="UP000076321"/>
    </source>
</evidence>
<dbReference type="Proteomes" id="UP000076321">
    <property type="component" value="Unassembled WGS sequence"/>
</dbReference>
<dbReference type="Pfam" id="PF11387">
    <property type="entry name" value="DUF2795"/>
    <property type="match status" value="1"/>
</dbReference>